<evidence type="ECO:0000256" key="12">
    <source>
        <dbReference type="ARBA" id="ARBA00023004"/>
    </source>
</evidence>
<dbReference type="CDD" id="cd02111">
    <property type="entry name" value="eukary_SO_Moco"/>
    <property type="match status" value="1"/>
</dbReference>
<evidence type="ECO:0000256" key="8">
    <source>
        <dbReference type="ARBA" id="ARBA00022505"/>
    </source>
</evidence>
<dbReference type="InterPro" id="IPR005066">
    <property type="entry name" value="MoCF_OxRdtse_dimer"/>
</dbReference>
<dbReference type="GO" id="GO:0005758">
    <property type="term" value="C:mitochondrial intermembrane space"/>
    <property type="evidence" value="ECO:0007669"/>
    <property type="project" value="UniProtKB-SubCell"/>
</dbReference>
<dbReference type="GO" id="GO:0008482">
    <property type="term" value="F:sulfite oxidase activity"/>
    <property type="evidence" value="ECO:0007669"/>
    <property type="project" value="UniProtKB-EC"/>
</dbReference>
<dbReference type="GO" id="GO:0006790">
    <property type="term" value="P:sulfur compound metabolic process"/>
    <property type="evidence" value="ECO:0007669"/>
    <property type="project" value="UniProtKB-UniPathway"/>
</dbReference>
<evidence type="ECO:0000259" key="15">
    <source>
        <dbReference type="PROSITE" id="PS50255"/>
    </source>
</evidence>
<dbReference type="InterPro" id="IPR001199">
    <property type="entry name" value="Cyt_B5-like_heme/steroid-bd"/>
</dbReference>
<dbReference type="FunFam" id="3.90.420.10:FF:000002">
    <property type="entry name" value="sulfite oxidase, mitochondrial"/>
    <property type="match status" value="1"/>
</dbReference>
<evidence type="ECO:0000313" key="16">
    <source>
        <dbReference type="EMBL" id="CAD5229565.1"/>
    </source>
</evidence>
<evidence type="ECO:0000256" key="2">
    <source>
        <dbReference type="ARBA" id="ARBA00001970"/>
    </source>
</evidence>
<dbReference type="GO" id="GO:0030151">
    <property type="term" value="F:molybdenum ion binding"/>
    <property type="evidence" value="ECO:0007669"/>
    <property type="project" value="InterPro"/>
</dbReference>
<dbReference type="Proteomes" id="UP000783686">
    <property type="component" value="Unassembled WGS sequence"/>
</dbReference>
<name>A0A811LIZ5_9BILA</name>
<evidence type="ECO:0000256" key="5">
    <source>
        <dbReference type="ARBA" id="ARBA00004971"/>
    </source>
</evidence>
<dbReference type="PANTHER" id="PTHR19372">
    <property type="entry name" value="SULFITE REDUCTASE"/>
    <property type="match status" value="1"/>
</dbReference>
<accession>A0A811LIZ5</accession>
<comment type="subunit">
    <text evidence="6">Homodimer.</text>
</comment>
<dbReference type="PROSITE" id="PS00191">
    <property type="entry name" value="CYTOCHROME_B5_1"/>
    <property type="match status" value="1"/>
</dbReference>
<dbReference type="UniPathway" id="UPA00096"/>
<dbReference type="SUPFAM" id="SSF81296">
    <property type="entry name" value="E set domains"/>
    <property type="match status" value="1"/>
</dbReference>
<dbReference type="InterPro" id="IPR000572">
    <property type="entry name" value="OxRdtase_Mopterin-bd_dom"/>
</dbReference>
<comment type="pathway">
    <text evidence="4">Sulfur metabolism.</text>
</comment>
<sequence length="552" mass="61690">MFRRLKLLKLGKNLHSRCSSTYTGNNSKFNQNLLFYGPASAVFIVGGLYEGKKRLFREAEAATAHIPTPPSFEPPDRNDLPTFKLSDVEKHGKNAERIWVTYKNGVYDVTEFVTSHPGGDKILMAAGGSVEPFWAIYAQHKTGEVMEILETLRIGNIDKKELEASKTKVANADDPFSLDPPRHPALLVNSQKPFNAETPPSLILDNFLTPNDLFFVRNHMPVPQTDIKKHRLQVSGLGINKPVELNVDDLKLKYEPVDVISVVQCAGNRRNDMNEYKKVNGLMWTGTAISCAKWTGVRLRDLLITAGVNPNDRKIKHVHFEGADTDPTGTRYGASIPFHKAMDPDTIVAYHMNDQDIPQDHGYPLRVIVPGNVGARQVKWVTSIKTSDIESPSHWQMKDYRAFSPSVTQADKIDYNSVPAIQEYPVQSAIMTPATGTKVSKDDGTIDVAGYAWSGGGRGIIRVELSADNGETWYSAELQQDSEQDLERMWAWTLWKAEIPIPKGIEPGQKVEIVCKATDRAYNTQPETPSGLWNIRGLVNTSWHRVKVDITE</sequence>
<dbReference type="GO" id="GO:0043546">
    <property type="term" value="F:molybdopterin cofactor binding"/>
    <property type="evidence" value="ECO:0007669"/>
    <property type="project" value="InterPro"/>
</dbReference>
<evidence type="ECO:0000256" key="7">
    <source>
        <dbReference type="ARBA" id="ARBA00012505"/>
    </source>
</evidence>
<feature type="domain" description="Cytochrome b5 heme-binding" evidence="15">
    <location>
        <begin position="80"/>
        <end position="158"/>
    </location>
</feature>
<reference evidence="16" key="1">
    <citation type="submission" date="2020-09" db="EMBL/GenBank/DDBJ databases">
        <authorList>
            <person name="Kikuchi T."/>
        </authorList>
    </citation>
    <scope>NUCLEOTIDE SEQUENCE</scope>
    <source>
        <strain evidence="16">SH1</strain>
    </source>
</reference>
<dbReference type="GO" id="GO:0020037">
    <property type="term" value="F:heme binding"/>
    <property type="evidence" value="ECO:0007669"/>
    <property type="project" value="InterPro"/>
</dbReference>
<keyword evidence="8" id="KW-0500">Molybdenum</keyword>
<dbReference type="EMBL" id="CAJFCW020000006">
    <property type="protein sequence ID" value="CAG9126989.1"/>
    <property type="molecule type" value="Genomic_DNA"/>
</dbReference>
<keyword evidence="11" id="KW-0560">Oxidoreductase</keyword>
<evidence type="ECO:0000256" key="14">
    <source>
        <dbReference type="ARBA" id="ARBA00070338"/>
    </source>
</evidence>
<comment type="caution">
    <text evidence="16">The sequence shown here is derived from an EMBL/GenBank/DDBJ whole genome shotgun (WGS) entry which is preliminary data.</text>
</comment>
<dbReference type="PROSITE" id="PS00559">
    <property type="entry name" value="MOLYBDOPTERIN_EUK"/>
    <property type="match status" value="1"/>
</dbReference>
<protein>
    <recommendedName>
        <fullName evidence="14">Sulfite oxidase</fullName>
        <ecNumber evidence="7">1.8.3.1</ecNumber>
    </recommendedName>
</protein>
<keyword evidence="13" id="KW-0496">Mitochondrion</keyword>
<evidence type="ECO:0000256" key="9">
    <source>
        <dbReference type="ARBA" id="ARBA00022617"/>
    </source>
</evidence>
<dbReference type="EMBL" id="CAJFDH010000006">
    <property type="protein sequence ID" value="CAD5229565.1"/>
    <property type="molecule type" value="Genomic_DNA"/>
</dbReference>
<comment type="subcellular location">
    <subcellularLocation>
        <location evidence="3">Mitochondrion intermembrane space</location>
    </subcellularLocation>
</comment>
<evidence type="ECO:0000256" key="1">
    <source>
        <dbReference type="ARBA" id="ARBA00001924"/>
    </source>
</evidence>
<evidence type="ECO:0000256" key="10">
    <source>
        <dbReference type="ARBA" id="ARBA00022723"/>
    </source>
</evidence>
<dbReference type="PRINTS" id="PR00407">
    <property type="entry name" value="EUMOPTERIN"/>
</dbReference>
<gene>
    <name evidence="16" type="ORF">BOKJ2_LOCUS13624</name>
</gene>
<dbReference type="Pfam" id="PF03404">
    <property type="entry name" value="Mo-co_dimer"/>
    <property type="match status" value="1"/>
</dbReference>
<keyword evidence="17" id="KW-1185">Reference proteome</keyword>
<dbReference type="FunFam" id="2.60.40.650:FF:000002">
    <property type="entry name" value="sulfite oxidase"/>
    <property type="match status" value="1"/>
</dbReference>
<dbReference type="SUPFAM" id="SSF55856">
    <property type="entry name" value="Cytochrome b5-like heme/steroid binding domain"/>
    <property type="match status" value="1"/>
</dbReference>
<dbReference type="FunFam" id="3.10.120.10:FF:000007">
    <property type="entry name" value="Sulfite oxidase, mitochondrial"/>
    <property type="match status" value="1"/>
</dbReference>
<dbReference type="InterPro" id="IPR008335">
    <property type="entry name" value="Mopterin_OxRdtase_euk"/>
</dbReference>
<dbReference type="AlphaFoldDB" id="A0A811LIZ5"/>
<dbReference type="SMART" id="SM01117">
    <property type="entry name" value="Cyt-b5"/>
    <property type="match status" value="1"/>
</dbReference>
<dbReference type="InterPro" id="IPR022407">
    <property type="entry name" value="OxRdtase_Mopterin_BS"/>
</dbReference>
<proteinExistence type="predicted"/>
<dbReference type="InterPro" id="IPR014756">
    <property type="entry name" value="Ig_E-set"/>
</dbReference>
<comment type="cofactor">
    <cofactor evidence="1">
        <name>Mo-molybdopterin</name>
        <dbReference type="ChEBI" id="CHEBI:71302"/>
    </cofactor>
</comment>
<dbReference type="PROSITE" id="PS50255">
    <property type="entry name" value="CYTOCHROME_B5_2"/>
    <property type="match status" value="1"/>
</dbReference>
<evidence type="ECO:0000313" key="17">
    <source>
        <dbReference type="Proteomes" id="UP000614601"/>
    </source>
</evidence>
<dbReference type="PANTHER" id="PTHR19372:SF7">
    <property type="entry name" value="SULFITE OXIDASE, MITOCHONDRIAL"/>
    <property type="match status" value="1"/>
</dbReference>
<organism evidence="16 17">
    <name type="scientific">Bursaphelenchus okinawaensis</name>
    <dbReference type="NCBI Taxonomy" id="465554"/>
    <lineage>
        <taxon>Eukaryota</taxon>
        <taxon>Metazoa</taxon>
        <taxon>Ecdysozoa</taxon>
        <taxon>Nematoda</taxon>
        <taxon>Chromadorea</taxon>
        <taxon>Rhabditida</taxon>
        <taxon>Tylenchina</taxon>
        <taxon>Tylenchomorpha</taxon>
        <taxon>Aphelenchoidea</taxon>
        <taxon>Aphelenchoididae</taxon>
        <taxon>Bursaphelenchus</taxon>
    </lineage>
</organism>
<dbReference type="InterPro" id="IPR036400">
    <property type="entry name" value="Cyt_B5-like_heme/steroid_sf"/>
</dbReference>
<keyword evidence="10" id="KW-0479">Metal-binding</keyword>
<keyword evidence="12" id="KW-0408">Iron</keyword>
<evidence type="ECO:0000256" key="6">
    <source>
        <dbReference type="ARBA" id="ARBA00011738"/>
    </source>
</evidence>
<dbReference type="InterPro" id="IPR018506">
    <property type="entry name" value="Cyt_B5_heme-BS"/>
</dbReference>
<dbReference type="Gene3D" id="3.90.420.10">
    <property type="entry name" value="Oxidoreductase, molybdopterin-binding domain"/>
    <property type="match status" value="1"/>
</dbReference>
<dbReference type="Gene3D" id="3.10.120.10">
    <property type="entry name" value="Cytochrome b5-like heme/steroid binding domain"/>
    <property type="match status" value="1"/>
</dbReference>
<dbReference type="OrthoDB" id="10051395at2759"/>
<dbReference type="Gene3D" id="2.60.40.650">
    <property type="match status" value="1"/>
</dbReference>
<dbReference type="InterPro" id="IPR036374">
    <property type="entry name" value="OxRdtase_Mopterin-bd_sf"/>
</dbReference>
<comment type="pathway">
    <text evidence="5">Energy metabolism; sulfur metabolism.</text>
</comment>
<evidence type="ECO:0000256" key="4">
    <source>
        <dbReference type="ARBA" id="ARBA00004678"/>
    </source>
</evidence>
<dbReference type="SUPFAM" id="SSF56524">
    <property type="entry name" value="Oxidoreductase molybdopterin-binding domain"/>
    <property type="match status" value="1"/>
</dbReference>
<dbReference type="Proteomes" id="UP000614601">
    <property type="component" value="Unassembled WGS sequence"/>
</dbReference>
<dbReference type="Pfam" id="PF00173">
    <property type="entry name" value="Cyt-b5"/>
    <property type="match status" value="1"/>
</dbReference>
<dbReference type="EC" id="1.8.3.1" evidence="7"/>
<keyword evidence="9" id="KW-0349">Heme</keyword>
<comment type="cofactor">
    <cofactor evidence="2">
        <name>heme b</name>
        <dbReference type="ChEBI" id="CHEBI:60344"/>
    </cofactor>
</comment>
<evidence type="ECO:0000256" key="13">
    <source>
        <dbReference type="ARBA" id="ARBA00023128"/>
    </source>
</evidence>
<evidence type="ECO:0000256" key="11">
    <source>
        <dbReference type="ARBA" id="ARBA00023002"/>
    </source>
</evidence>
<dbReference type="Pfam" id="PF00174">
    <property type="entry name" value="Oxidored_molyb"/>
    <property type="match status" value="1"/>
</dbReference>
<evidence type="ECO:0000256" key="3">
    <source>
        <dbReference type="ARBA" id="ARBA00004569"/>
    </source>
</evidence>